<proteinExistence type="predicted"/>
<dbReference type="PANTHER" id="PTHR43649">
    <property type="entry name" value="ARABINOSE-BINDING PROTEIN-RELATED"/>
    <property type="match status" value="1"/>
</dbReference>
<dbReference type="InterPro" id="IPR050490">
    <property type="entry name" value="Bact_solute-bd_prot1"/>
</dbReference>
<dbReference type="Pfam" id="PF13416">
    <property type="entry name" value="SBP_bac_8"/>
    <property type="match status" value="1"/>
</dbReference>
<dbReference type="EMBL" id="QVLX01000010">
    <property type="protein sequence ID" value="RGE85003.1"/>
    <property type="molecule type" value="Genomic_DNA"/>
</dbReference>
<dbReference type="InterPro" id="IPR006059">
    <property type="entry name" value="SBP"/>
</dbReference>
<keyword evidence="2" id="KW-1185">Reference proteome</keyword>
<organism evidence="1 2">
    <name type="scientific">Sellimonas intestinalis</name>
    <dbReference type="NCBI Taxonomy" id="1653434"/>
    <lineage>
        <taxon>Bacteria</taxon>
        <taxon>Bacillati</taxon>
        <taxon>Bacillota</taxon>
        <taxon>Clostridia</taxon>
        <taxon>Lachnospirales</taxon>
        <taxon>Lachnospiraceae</taxon>
        <taxon>Sellimonas</taxon>
    </lineage>
</organism>
<name>A0A3E3JYY0_9FIRM</name>
<sequence>MERSKAMRKRKRVLAVLLTGCMLGTMMTGCMKQSSEGDSSNKKKEAVKVPEGLWDPYEDTVTISTVLPENAGIQFAEGDSYDDNPWYRAYEERFNIDVVNDWVSNDYTTKLNLTIADKSIPDVFCVDAQQLRQLKEADMIWDLTDIFDKYASDLLKGYMEQESDTFETGKLDGKLYGIPQLSYGIIDQPNQIWIRKDWKEKLNLADPKSMDDVLEIAKAFQKEYGGYGLTEDQNLDCFKILAPAWGANPGIWIEGENGKLAYGSVQPEMKEALQAYAQWYKEGIIDPEFTTKDLEKMLQGEISSSVGVSPYYQYWGYDPGPNVVQNLGADAIFEPYEIPSANGGEVKASVTFANYGYIVVSKGCKNPEAVLKLLNFYAHVMDEGDEEDADFINELFGNAYTNIPYALRVINPNTDYNQFVKVSGALEKGLDEDPAALGKDGVKYSNSVDFIKEGASTGVGDYLQQGGPKAAYRISKEIIDNEQYIKDAMWGPATETLLSAGSTLDDILTEGFTKIIVGEESIDYFDTLVDNWAKAGGTKATEEINETYGNN</sequence>
<dbReference type="PANTHER" id="PTHR43649:SF12">
    <property type="entry name" value="DIACETYLCHITOBIOSE BINDING PROTEIN DASA"/>
    <property type="match status" value="1"/>
</dbReference>
<dbReference type="Proteomes" id="UP000261080">
    <property type="component" value="Unassembled WGS sequence"/>
</dbReference>
<dbReference type="PROSITE" id="PS51257">
    <property type="entry name" value="PROKAR_LIPOPROTEIN"/>
    <property type="match status" value="1"/>
</dbReference>
<protein>
    <submittedName>
        <fullName evidence="1">Extracellular solute-binding protein</fullName>
    </submittedName>
</protein>
<dbReference type="SUPFAM" id="SSF53850">
    <property type="entry name" value="Periplasmic binding protein-like II"/>
    <property type="match status" value="1"/>
</dbReference>
<dbReference type="AlphaFoldDB" id="A0A3E3JYY0"/>
<evidence type="ECO:0000313" key="1">
    <source>
        <dbReference type="EMBL" id="RGE85003.1"/>
    </source>
</evidence>
<gene>
    <name evidence="1" type="ORF">DW016_14005</name>
</gene>
<reference evidence="1 2" key="1">
    <citation type="submission" date="2018-08" db="EMBL/GenBank/DDBJ databases">
        <title>A genome reference for cultivated species of the human gut microbiota.</title>
        <authorList>
            <person name="Zou Y."/>
            <person name="Xue W."/>
            <person name="Luo G."/>
        </authorList>
    </citation>
    <scope>NUCLEOTIDE SEQUENCE [LARGE SCALE GENOMIC DNA]</scope>
    <source>
        <strain evidence="1 2">AF37-2AT</strain>
    </source>
</reference>
<dbReference type="OrthoDB" id="2644263at2"/>
<comment type="caution">
    <text evidence="1">The sequence shown here is derived from an EMBL/GenBank/DDBJ whole genome shotgun (WGS) entry which is preliminary data.</text>
</comment>
<accession>A0A3E3JYY0</accession>
<dbReference type="Gene3D" id="3.40.190.10">
    <property type="entry name" value="Periplasmic binding protein-like II"/>
    <property type="match status" value="2"/>
</dbReference>
<evidence type="ECO:0000313" key="2">
    <source>
        <dbReference type="Proteomes" id="UP000261080"/>
    </source>
</evidence>